<dbReference type="KEGG" id="sre:PTSG_10096"/>
<dbReference type="GeneID" id="16069549"/>
<keyword evidence="3" id="KW-1185">Reference proteome</keyword>
<evidence type="ECO:0000313" key="2">
    <source>
        <dbReference type="EMBL" id="EGD79526.1"/>
    </source>
</evidence>
<dbReference type="EMBL" id="GL832986">
    <property type="protein sequence ID" value="EGD79526.1"/>
    <property type="molecule type" value="Genomic_DNA"/>
</dbReference>
<dbReference type="InParanoid" id="F2UPH1"/>
<protein>
    <submittedName>
        <fullName evidence="2">Uncharacterized protein</fullName>
    </submittedName>
</protein>
<reference evidence="2" key="1">
    <citation type="submission" date="2009-08" db="EMBL/GenBank/DDBJ databases">
        <title>Annotation of Salpingoeca rosetta.</title>
        <authorList>
            <consortium name="The Broad Institute Genome Sequencing Platform"/>
            <person name="Russ C."/>
            <person name="Cuomo C."/>
            <person name="Burger G."/>
            <person name="Gray M.W."/>
            <person name="Holland P.W.H."/>
            <person name="King N."/>
            <person name="Lang F.B.F."/>
            <person name="Roger A.J."/>
            <person name="Ruiz-Trillo I."/>
            <person name="Young S.K."/>
            <person name="Zeng Q."/>
            <person name="Gargeya S."/>
            <person name="Alvarado L."/>
            <person name="Berlin A."/>
            <person name="Chapman S.B."/>
            <person name="Chen Z."/>
            <person name="Freedman E."/>
            <person name="Gellesch M."/>
            <person name="Goldberg J."/>
            <person name="Griggs A."/>
            <person name="Gujja S."/>
            <person name="Heilman E."/>
            <person name="Heiman D."/>
            <person name="Howarth C."/>
            <person name="Mehta T."/>
            <person name="Neiman D."/>
            <person name="Pearson M."/>
            <person name="Roberts A."/>
            <person name="Saif S."/>
            <person name="Shea T."/>
            <person name="Shenoy N."/>
            <person name="Sisk P."/>
            <person name="Stolte C."/>
            <person name="Sykes S."/>
            <person name="White J."/>
            <person name="Yandava C."/>
            <person name="Haas B."/>
            <person name="Nusbaum C."/>
            <person name="Birren B."/>
        </authorList>
    </citation>
    <scope>NUCLEOTIDE SEQUENCE [LARGE SCALE GENOMIC DNA]</scope>
    <source>
        <strain evidence="2">ATCC 50818</strain>
    </source>
</reference>
<accession>F2UPH1</accession>
<gene>
    <name evidence="2" type="ORF">PTSG_10096</name>
</gene>
<proteinExistence type="predicted"/>
<organism evidence="3">
    <name type="scientific">Salpingoeca rosetta (strain ATCC 50818 / BSB-021)</name>
    <dbReference type="NCBI Taxonomy" id="946362"/>
    <lineage>
        <taxon>Eukaryota</taxon>
        <taxon>Choanoflagellata</taxon>
        <taxon>Craspedida</taxon>
        <taxon>Salpingoecidae</taxon>
        <taxon>Salpingoeca</taxon>
    </lineage>
</organism>
<evidence type="ECO:0000313" key="3">
    <source>
        <dbReference type="Proteomes" id="UP000007799"/>
    </source>
</evidence>
<feature type="region of interest" description="Disordered" evidence="1">
    <location>
        <begin position="187"/>
        <end position="244"/>
    </location>
</feature>
<name>F2UPH1_SALR5</name>
<evidence type="ECO:0000256" key="1">
    <source>
        <dbReference type="SAM" id="MobiDB-lite"/>
    </source>
</evidence>
<dbReference type="AlphaFoldDB" id="F2UPH1"/>
<dbReference type="Proteomes" id="UP000007799">
    <property type="component" value="Unassembled WGS sequence"/>
</dbReference>
<sequence>MDVTCEEQRADNLHATLTLSGVPHICHVYLHGARRPTWTMSVTDGLRNTWAHHFDVASLNQHRTACRIDSWRVYFETIRKAFVAERDVHIALGGSGQCIVKIQRPGASDDLVYQLETLHGDDAVRQVQAVLLRMAEGTSSPLYNKTMDSLHDCRRQLLAAQQQAASSTLDTSFDEDYTATLGTYAADTHEDDDNDEGDHASKRAHTSAPARKGGYRNLLNPSDRRRGKATGVQFDNTSSDSDSD</sequence>
<dbReference type="RefSeq" id="XP_004989007.1">
    <property type="nucleotide sequence ID" value="XM_004988950.1"/>
</dbReference>
<feature type="compositionally biased region" description="Polar residues" evidence="1">
    <location>
        <begin position="233"/>
        <end position="244"/>
    </location>
</feature>